<dbReference type="InterPro" id="IPR011047">
    <property type="entry name" value="Quinoprotein_ADH-like_sf"/>
</dbReference>
<sequence>MVDINSNRRPRSESEHDSECTALHRSRMFRWKPASVVAISSCPAAPMITVGYETGDLELWDLAIMACIQRVVGEGIEVTSVAWAQDSMDQRWRTFAAHLDGTLSEVDWKGCCTTCPVDSNGGVIWALAAQPVSAIKPGYSHQLAAACDDGSVRLFGVEGGEPGAQMERCLAVLQGRLLSCAWHPSGEMLVVGGVDGCIHVLELAAGREVIRITASSRSIATPCIWQLLVLPDGTIVSGDGEGAVQMWDASFGTLLHRSQRHKADVLAIAAAPDGSAVFAAGVDSQVAMFSCGSQASEGLDTPSDSVAAVADPSSWAYLDYKRPHSHDYLDYKRPHSHDVRAMDVVVLPGGRAVLVSGGLDAQLLAYPVGNFLKEHPVRLSRAPQRPLCQVAHGVLSTAGMPTSVAAVHSRLLTSSNDVCDVWQLGQHIPLRLGSKGHSSSGSGALTSRSRWYTQEQGEGVPVELQAGPRHLTQITLGGGARIACSAISPDGAFVSCCSGKGPVRLYRLSCTVSSDNAGSDPVQVHRIGLSSTTGRAVSLALTNHHLIATHPDGTLSCFQLPASDGSITSGTIHTSITELNGKDQALLVSQCSSAEMAGGAVQERQRLSWKQYLSPVSTMAASPDGSLLAASGSQGLVILRLPSVSGSTDPSAGPSSTGPAAVCSMKRVGKVLRTPHDAPLMGLSFSANGKLLAGALASGHLAVYDIEAMRPLQWCLDHDVASTRCLSKLPGALAGCSFHPDPEVQRLVVYSSGGFCHFDLSQPPDISHLDTKRRRSKLPPSEVAVSSRESRGRNGRVILLPDPCVYAGYLSSDAILVLEKPWEEVMKSFAPPLLRHRYGA</sequence>
<dbReference type="GO" id="GO:0034455">
    <property type="term" value="C:t-UTP complex"/>
    <property type="evidence" value="ECO:0007669"/>
    <property type="project" value="TreeGrafter"/>
</dbReference>
<dbReference type="STRING" id="1157962.A0A250XHH9"/>
<dbReference type="OrthoDB" id="8883818at2759"/>
<dbReference type="GO" id="GO:0003723">
    <property type="term" value="F:RNA binding"/>
    <property type="evidence" value="ECO:0007669"/>
    <property type="project" value="TreeGrafter"/>
</dbReference>
<gene>
    <name evidence="2" type="ORF">CEUSTIGMA_g9930.t1</name>
</gene>
<dbReference type="EMBL" id="BEGY01000081">
    <property type="protein sequence ID" value="GAX82503.1"/>
    <property type="molecule type" value="Genomic_DNA"/>
</dbReference>
<evidence type="ECO:0000313" key="2">
    <source>
        <dbReference type="EMBL" id="GAX82503.1"/>
    </source>
</evidence>
<proteinExistence type="predicted"/>
<dbReference type="SUPFAM" id="SSF50998">
    <property type="entry name" value="Quinoprotein alcohol dehydrogenase-like"/>
    <property type="match status" value="1"/>
</dbReference>
<dbReference type="Proteomes" id="UP000232323">
    <property type="component" value="Unassembled WGS sequence"/>
</dbReference>
<evidence type="ECO:0000256" key="1">
    <source>
        <dbReference type="SAM" id="MobiDB-lite"/>
    </source>
</evidence>
<accession>A0A250XHH9</accession>
<name>A0A250XHH9_9CHLO</name>
<dbReference type="InterPro" id="IPR046351">
    <property type="entry name" value="UTP4"/>
</dbReference>
<keyword evidence="3" id="KW-1185">Reference proteome</keyword>
<organism evidence="2 3">
    <name type="scientific">Chlamydomonas eustigma</name>
    <dbReference type="NCBI Taxonomy" id="1157962"/>
    <lineage>
        <taxon>Eukaryota</taxon>
        <taxon>Viridiplantae</taxon>
        <taxon>Chlorophyta</taxon>
        <taxon>core chlorophytes</taxon>
        <taxon>Chlorophyceae</taxon>
        <taxon>CS clade</taxon>
        <taxon>Chlamydomonadales</taxon>
        <taxon>Chlamydomonadaceae</taxon>
        <taxon>Chlamydomonas</taxon>
    </lineage>
</organism>
<dbReference type="PANTHER" id="PTHR44163:SF1">
    <property type="entry name" value="U3 SMALL NUCLEOLAR RNA-ASSOCIATED PROTEIN 4 HOMOLOG"/>
    <property type="match status" value="1"/>
</dbReference>
<evidence type="ECO:0000313" key="3">
    <source>
        <dbReference type="Proteomes" id="UP000232323"/>
    </source>
</evidence>
<comment type="caution">
    <text evidence="2">The sequence shown here is derived from an EMBL/GenBank/DDBJ whole genome shotgun (WGS) entry which is preliminary data.</text>
</comment>
<dbReference type="AlphaFoldDB" id="A0A250XHH9"/>
<dbReference type="Gene3D" id="2.130.10.10">
    <property type="entry name" value="YVTN repeat-like/Quinoprotein amine dehydrogenase"/>
    <property type="match status" value="3"/>
</dbReference>
<dbReference type="GO" id="GO:0000462">
    <property type="term" value="P:maturation of SSU-rRNA from tricistronic rRNA transcript (SSU-rRNA, 5.8S rRNA, LSU-rRNA)"/>
    <property type="evidence" value="ECO:0007669"/>
    <property type="project" value="InterPro"/>
</dbReference>
<dbReference type="PANTHER" id="PTHR44163">
    <property type="entry name" value="U3 SMALL NUCLEOLAR RNA-ASSOCIATED PROTEIN 4 HOMOLOG"/>
    <property type="match status" value="1"/>
</dbReference>
<feature type="region of interest" description="Disordered" evidence="1">
    <location>
        <begin position="767"/>
        <end position="789"/>
    </location>
</feature>
<reference evidence="2 3" key="1">
    <citation type="submission" date="2017-08" db="EMBL/GenBank/DDBJ databases">
        <title>Acidophilic green algal genome provides insights into adaptation to an acidic environment.</title>
        <authorList>
            <person name="Hirooka S."/>
            <person name="Hirose Y."/>
            <person name="Kanesaki Y."/>
            <person name="Higuchi S."/>
            <person name="Fujiwara T."/>
            <person name="Onuma R."/>
            <person name="Era A."/>
            <person name="Ohbayashi R."/>
            <person name="Uzuka A."/>
            <person name="Nozaki H."/>
            <person name="Yoshikawa H."/>
            <person name="Miyagishima S.Y."/>
        </authorList>
    </citation>
    <scope>NUCLEOTIDE SEQUENCE [LARGE SCALE GENOMIC DNA]</scope>
    <source>
        <strain evidence="2 3">NIES-2499</strain>
    </source>
</reference>
<dbReference type="InterPro" id="IPR001680">
    <property type="entry name" value="WD40_rpt"/>
</dbReference>
<dbReference type="InterPro" id="IPR036322">
    <property type="entry name" value="WD40_repeat_dom_sf"/>
</dbReference>
<dbReference type="InterPro" id="IPR015943">
    <property type="entry name" value="WD40/YVTN_repeat-like_dom_sf"/>
</dbReference>
<dbReference type="SMART" id="SM00320">
    <property type="entry name" value="WD40"/>
    <property type="match status" value="9"/>
</dbReference>
<protein>
    <submittedName>
        <fullName evidence="2">Uncharacterized protein</fullName>
    </submittedName>
</protein>
<dbReference type="GO" id="GO:0032040">
    <property type="term" value="C:small-subunit processome"/>
    <property type="evidence" value="ECO:0007669"/>
    <property type="project" value="TreeGrafter"/>
</dbReference>
<dbReference type="GO" id="GO:0030686">
    <property type="term" value="C:90S preribosome"/>
    <property type="evidence" value="ECO:0007669"/>
    <property type="project" value="InterPro"/>
</dbReference>
<dbReference type="SUPFAM" id="SSF50978">
    <property type="entry name" value="WD40 repeat-like"/>
    <property type="match status" value="1"/>
</dbReference>
<dbReference type="Pfam" id="PF00400">
    <property type="entry name" value="WD40"/>
    <property type="match status" value="1"/>
</dbReference>